<feature type="compositionally biased region" description="Low complexity" evidence="1">
    <location>
        <begin position="1653"/>
        <end position="1662"/>
    </location>
</feature>
<dbReference type="InterPro" id="IPR001584">
    <property type="entry name" value="Integrase_cat-core"/>
</dbReference>
<dbReference type="Pfam" id="PF13976">
    <property type="entry name" value="gag_pre-integrs"/>
    <property type="match status" value="1"/>
</dbReference>
<dbReference type="PROSITE" id="PS50994">
    <property type="entry name" value="INTEGRASE"/>
    <property type="match status" value="1"/>
</dbReference>
<dbReference type="PANTHER" id="PTHR47481">
    <property type="match status" value="1"/>
</dbReference>
<feature type="compositionally biased region" description="Low complexity" evidence="1">
    <location>
        <begin position="1523"/>
        <end position="1542"/>
    </location>
</feature>
<dbReference type="Pfam" id="PF25597">
    <property type="entry name" value="SH3_retrovirus"/>
    <property type="match status" value="1"/>
</dbReference>
<dbReference type="InterPro" id="IPR025724">
    <property type="entry name" value="GAG-pre-integrase_dom"/>
</dbReference>
<protein>
    <submittedName>
        <fullName evidence="3">Ribonuclease H-like superfamily</fullName>
    </submittedName>
</protein>
<evidence type="ECO:0000313" key="3">
    <source>
        <dbReference type="EMBL" id="KAG7560254.1"/>
    </source>
</evidence>
<dbReference type="Pfam" id="PF14223">
    <property type="entry name" value="Retrotran_gag_2"/>
    <property type="match status" value="2"/>
</dbReference>
<feature type="compositionally biased region" description="Polar residues" evidence="1">
    <location>
        <begin position="770"/>
        <end position="785"/>
    </location>
</feature>
<feature type="region of interest" description="Disordered" evidence="1">
    <location>
        <begin position="187"/>
        <end position="254"/>
    </location>
</feature>
<dbReference type="PANTHER" id="PTHR47481:SF41">
    <property type="entry name" value="COPIA-LIKE POLYPROTEIN_RETROTRANSPOSON"/>
    <property type="match status" value="1"/>
</dbReference>
<feature type="region of interest" description="Disordered" evidence="1">
    <location>
        <begin position="1642"/>
        <end position="1662"/>
    </location>
</feature>
<proteinExistence type="predicted"/>
<evidence type="ECO:0000313" key="4">
    <source>
        <dbReference type="Proteomes" id="UP000694240"/>
    </source>
</evidence>
<evidence type="ECO:0000259" key="2">
    <source>
        <dbReference type="PROSITE" id="PS50994"/>
    </source>
</evidence>
<name>A0A8T1ZPA9_9BRAS</name>
<dbReference type="InterPro" id="IPR054722">
    <property type="entry name" value="PolX-like_BBD"/>
</dbReference>
<reference evidence="3 4" key="1">
    <citation type="submission" date="2020-12" db="EMBL/GenBank/DDBJ databases">
        <title>Concerted genomic and epigenomic changes stabilize Arabidopsis allopolyploids.</title>
        <authorList>
            <person name="Chen Z."/>
        </authorList>
    </citation>
    <scope>NUCLEOTIDE SEQUENCE [LARGE SCALE GENOMIC DNA]</scope>
    <source>
        <strain evidence="3">Allo738</strain>
        <tissue evidence="3">Leaf</tissue>
    </source>
</reference>
<organism evidence="3 4">
    <name type="scientific">Arabidopsis thaliana x Arabidopsis arenosa</name>
    <dbReference type="NCBI Taxonomy" id="1240361"/>
    <lineage>
        <taxon>Eukaryota</taxon>
        <taxon>Viridiplantae</taxon>
        <taxon>Streptophyta</taxon>
        <taxon>Embryophyta</taxon>
        <taxon>Tracheophyta</taxon>
        <taxon>Spermatophyta</taxon>
        <taxon>Magnoliopsida</taxon>
        <taxon>eudicotyledons</taxon>
        <taxon>Gunneridae</taxon>
        <taxon>Pentapetalae</taxon>
        <taxon>rosids</taxon>
        <taxon>malvids</taxon>
        <taxon>Brassicales</taxon>
        <taxon>Brassicaceae</taxon>
        <taxon>Camelineae</taxon>
        <taxon>Arabidopsis</taxon>
    </lineage>
</organism>
<accession>A0A8T1ZPA9</accession>
<dbReference type="InterPro" id="IPR057670">
    <property type="entry name" value="SH3_retrovirus"/>
</dbReference>
<feature type="region of interest" description="Disordered" evidence="1">
    <location>
        <begin position="1506"/>
        <end position="1573"/>
    </location>
</feature>
<gene>
    <name evidence="3" type="ORF">ISN45_Aa05g017950</name>
</gene>
<dbReference type="Pfam" id="PF22936">
    <property type="entry name" value="Pol_BBD"/>
    <property type="match status" value="1"/>
</dbReference>
<evidence type="ECO:0000256" key="1">
    <source>
        <dbReference type="SAM" id="MobiDB-lite"/>
    </source>
</evidence>
<dbReference type="Proteomes" id="UP000694240">
    <property type="component" value="Chromosome 10"/>
</dbReference>
<keyword evidence="4" id="KW-1185">Reference proteome</keyword>
<dbReference type="GO" id="GO:0015074">
    <property type="term" value="P:DNA integration"/>
    <property type="evidence" value="ECO:0007669"/>
    <property type="project" value="InterPro"/>
</dbReference>
<sequence length="1662" mass="187527">MAAANTERCYGVTNIKNQIPVILDENEHNYDAWRELLTTHCMAFDVSGHLDGTLQPANANDEAWHKRDGLVKLWLYGTMTQPLFRSCFQPGGTARDLWLRVENQFRNNKDAKAIQLDNELRTMEIGDMTVREYCQKMKSTAALLANVGTAVTDRTLVMYIINGLNDKFDNIINVIKHKEPFPSFESAKSMLESEETRLKKPPRASASHTATSSSSTALTTTSSQQPQVSNRNRNNIQRGNRRGGGNFNKRGRGNLSYNNWTSNPYWPPPPPPFWMPQFQGWPHAPRPPPISRANLVELPPVDEAYTSDTVADTSGSDWYMDSGASAHLATNPGMVQSNLNHNTGQSVIVGNGSSIPVSSIGSSFLHSKTKPLKLNNVLVTPHIVKNLISVRKFTRDNWCSVDFDPFGFTVKDLQSRQVLLRCDSSGELYSLPASFNKTPAASTALLASTPALWHKRLGHTNNDSLKKIFNSNPSLCVKGQFPVSCEPCFLGKSIKLPFTASNSVVSSPFHTIHSDLWTSPVQSISGIRYYVLFLDQFTHYLWVYPLRRKSEVFSKFLHFAAYVENQFQTKIKNFQCDNDGEFNNSEFHNYFASNGINARFSCPHTSQQNGRSERIIRTINNAVRTLLFQARLPQSFWVEALHAAVHILNITPSKSIQNQIPHTLLFQKEPSYEHLRVFGCLCFPNLNHSNLPKLSPRSTPCLFLGYPSQHRGYRCMDLKTNKIIISRHVYFDEEKFPAADPKPQQDPYRFLEVSEEPSPQFQTILQAPFTTSPTQPNISRAQTRPTRPDPLFRNPYTIQTRSKSGISKPKQVLSLLTKTKSPLPRSHIQALSDPNWNPAMTDEHGAMLKTKTWNLVPRPPKVNVVRSMWLFKHKYDADGVLSRHKARLVANGKSQEEGIDFNETFSPVVKPATIRTVLNVGVALNWPIHQLDVKNAFLQGDLEETVYMHQPPGFVDSNYPNHVCKLNKAIYGLKQAPRAWNSRFSNFLKLMGFIQSKADSSLFIFRKNRDYAYLLLYVDDILLTASTTDLLQRIINKLKSEFPMTDLGKLRHFLGIKADFNAKGLFLSQTVYAEDIITRAGMADCKPLATPVDLKSKLSIDDGEEIDNPTYYRKLAGALQYLTLTRPDISYAVHQVCLYMHNPRQPHLQALKRIIRYIKGTPNYGIQMVRGQIDTLTAYSDADWAGCPDTRRSTSGYCVFLGPNLISWSAKRQPTPSRSSSEAEYKGVANTVAELTWIRNLMMELHRPIKSASVVYCDNIGSVYLSTNPVKHQRTKHVELDIHFVRDKDSVSLVWIAPDLVESPLILCNCYGYIKPCKYRVKTQGKYKDFHGIRASQIPVILDENEHNYDAWRELLTTHCMAFDVSGHLDGTLQPANANDEAWHKRDGLVKLWLYGTMTQPLFRSCFQPGGTARDLWLRVENQFRNNKDAKAIQLDNELRTMEIGDMTVREYCQKMKSTAALLANVGTAVTDRTLVMYIINGLNDKFDNIINVIKHKEPFPSFESAKSMLESEETRLKKPPRASASHTATSSSSTALTTTSSQQPQVSNRNRNNIQRGNRRGGGNFNKRGRGNLSYNNWTSNPYWPPPPPPFWMPQFQGWPHAPRPPPISRANLVELPPVDEAYTSDTVADTSGSDWYMDSGASAHLATNPGSSKSASSSPM</sequence>
<feature type="region of interest" description="Disordered" evidence="1">
    <location>
        <begin position="770"/>
        <end position="795"/>
    </location>
</feature>
<dbReference type="Pfam" id="PF07727">
    <property type="entry name" value="RVT_2"/>
    <property type="match status" value="1"/>
</dbReference>
<feature type="compositionally biased region" description="Low complexity" evidence="1">
    <location>
        <begin position="204"/>
        <end position="223"/>
    </location>
</feature>
<dbReference type="EMBL" id="JAEFBK010000010">
    <property type="protein sequence ID" value="KAG7560254.1"/>
    <property type="molecule type" value="Genomic_DNA"/>
</dbReference>
<feature type="domain" description="Integrase catalytic" evidence="2">
    <location>
        <begin position="504"/>
        <end position="669"/>
    </location>
</feature>
<dbReference type="InterPro" id="IPR013103">
    <property type="entry name" value="RVT_2"/>
</dbReference>
<comment type="caution">
    <text evidence="3">The sequence shown here is derived from an EMBL/GenBank/DDBJ whole genome shotgun (WGS) entry which is preliminary data.</text>
</comment>
<dbReference type="CDD" id="cd09272">
    <property type="entry name" value="RNase_HI_RT_Ty1"/>
    <property type="match status" value="1"/>
</dbReference>